<dbReference type="InterPro" id="IPR007202">
    <property type="entry name" value="4Fe-4S_dom"/>
</dbReference>
<dbReference type="Pfam" id="PF12654">
    <property type="entry name" value="DUF3786"/>
    <property type="match status" value="1"/>
</dbReference>
<feature type="domain" description="4Fe-4S" evidence="5">
    <location>
        <begin position="2"/>
        <end position="61"/>
    </location>
</feature>
<dbReference type="HOGENOM" id="CLU_1044810_0_0_9"/>
<evidence type="ECO:0000256" key="2">
    <source>
        <dbReference type="ARBA" id="ARBA00022723"/>
    </source>
</evidence>
<dbReference type="Pfam" id="PF04060">
    <property type="entry name" value="FeS"/>
    <property type="match status" value="1"/>
</dbReference>
<dbReference type="GO" id="GO:0051539">
    <property type="term" value="F:4 iron, 4 sulfur cluster binding"/>
    <property type="evidence" value="ECO:0007669"/>
    <property type="project" value="UniProtKB-KW"/>
</dbReference>
<dbReference type="OrthoDB" id="9793312at2"/>
<dbReference type="Gene3D" id="1.10.15.40">
    <property type="entry name" value="Electron transport complex subunit B, putative Fe-S cluster"/>
    <property type="match status" value="1"/>
</dbReference>
<evidence type="ECO:0000259" key="5">
    <source>
        <dbReference type="PROSITE" id="PS51656"/>
    </source>
</evidence>
<sequence>MSQLNNPLEIYKLLPKSNCRQCQVPTCLAFATSVINGHKSLGDCPHLGNDITERFDIKIHKRVTIEQQQQQILGQLKREITNIDFYSSAKRLGASLSGEKLKIKCLGKDFFVDSNGNITSDCHVITWLSLPLLDYVLSCSGKNVTGEWVPFRELKNGMTWIPLYEPICEKPLKHIADTHTDFFEMILHLFGGKLATINYSSDISLVLHPLPRVPILICYCKPEDELESKLNIFFDSTAEDNLNIQSVFGITAGLVRMLEKISLRHC</sequence>
<dbReference type="eggNOG" id="COG1456">
    <property type="taxonomic scope" value="Bacteria"/>
</dbReference>
<keyword evidence="7" id="KW-1185">Reference proteome</keyword>
<keyword evidence="1" id="KW-0004">4Fe-4S</keyword>
<dbReference type="EMBL" id="CP001720">
    <property type="protein sequence ID" value="ACV64129.1"/>
    <property type="molecule type" value="Genomic_DNA"/>
</dbReference>
<dbReference type="KEGG" id="dae:Dtox_3405"/>
<proteinExistence type="predicted"/>
<dbReference type="GO" id="GO:0046872">
    <property type="term" value="F:metal ion binding"/>
    <property type="evidence" value="ECO:0007669"/>
    <property type="project" value="UniProtKB-KW"/>
</dbReference>
<keyword evidence="2" id="KW-0479">Metal-binding</keyword>
<evidence type="ECO:0000256" key="4">
    <source>
        <dbReference type="ARBA" id="ARBA00023014"/>
    </source>
</evidence>
<evidence type="ECO:0000256" key="1">
    <source>
        <dbReference type="ARBA" id="ARBA00022485"/>
    </source>
</evidence>
<evidence type="ECO:0000256" key="3">
    <source>
        <dbReference type="ARBA" id="ARBA00023004"/>
    </source>
</evidence>
<dbReference type="Proteomes" id="UP000002217">
    <property type="component" value="Chromosome"/>
</dbReference>
<accession>C8W6M0</accession>
<dbReference type="InterPro" id="IPR024264">
    <property type="entry name" value="DUF3786"/>
</dbReference>
<dbReference type="STRING" id="485916.Dtox_3405"/>
<dbReference type="PROSITE" id="PS51656">
    <property type="entry name" value="4FE4S"/>
    <property type="match status" value="1"/>
</dbReference>
<evidence type="ECO:0000313" key="6">
    <source>
        <dbReference type="EMBL" id="ACV64129.1"/>
    </source>
</evidence>
<organism evidence="6 7">
    <name type="scientific">Desulfofarcimen acetoxidans (strain ATCC 49208 / DSM 771 / KCTC 5769 / VKM B-1644 / 5575)</name>
    <name type="common">Desulfotomaculum acetoxidans</name>
    <dbReference type="NCBI Taxonomy" id="485916"/>
    <lineage>
        <taxon>Bacteria</taxon>
        <taxon>Bacillati</taxon>
        <taxon>Bacillota</taxon>
        <taxon>Clostridia</taxon>
        <taxon>Eubacteriales</taxon>
        <taxon>Peptococcaceae</taxon>
        <taxon>Desulfofarcimen</taxon>
    </lineage>
</organism>
<keyword evidence="3" id="KW-0408">Iron</keyword>
<keyword evidence="4" id="KW-0411">Iron-sulfur</keyword>
<evidence type="ECO:0000313" key="7">
    <source>
        <dbReference type="Proteomes" id="UP000002217"/>
    </source>
</evidence>
<name>C8W6M0_DESAS</name>
<gene>
    <name evidence="6" type="ordered locus">Dtox_3405</name>
</gene>
<dbReference type="AlphaFoldDB" id="C8W6M0"/>
<protein>
    <submittedName>
        <fullName evidence="6">Fe-S cluster domain protein</fullName>
    </submittedName>
</protein>
<reference evidence="6 7" key="1">
    <citation type="journal article" date="2009" name="Stand. Genomic Sci.">
        <title>Complete genome sequence of Desulfotomaculum acetoxidans type strain (5575).</title>
        <authorList>
            <person name="Spring S."/>
            <person name="Lapidus A."/>
            <person name="Schroder M."/>
            <person name="Gleim D."/>
            <person name="Sims D."/>
            <person name="Meincke L."/>
            <person name="Glavina Del Rio T."/>
            <person name="Tice H."/>
            <person name="Copeland A."/>
            <person name="Cheng J.F."/>
            <person name="Lucas S."/>
            <person name="Chen F."/>
            <person name="Nolan M."/>
            <person name="Bruce D."/>
            <person name="Goodwin L."/>
            <person name="Pitluck S."/>
            <person name="Ivanova N."/>
            <person name="Mavromatis K."/>
            <person name="Mikhailova N."/>
            <person name="Pati A."/>
            <person name="Chen A."/>
            <person name="Palaniappan K."/>
            <person name="Land M."/>
            <person name="Hauser L."/>
            <person name="Chang Y.J."/>
            <person name="Jeffries C.D."/>
            <person name="Chain P."/>
            <person name="Saunders E."/>
            <person name="Brettin T."/>
            <person name="Detter J.C."/>
            <person name="Goker M."/>
            <person name="Bristow J."/>
            <person name="Eisen J.A."/>
            <person name="Markowitz V."/>
            <person name="Hugenholtz P."/>
            <person name="Kyrpides N.C."/>
            <person name="Klenk H.P."/>
            <person name="Han C."/>
        </authorList>
    </citation>
    <scope>NUCLEOTIDE SEQUENCE [LARGE SCALE GENOMIC DNA]</scope>
    <source>
        <strain evidence="7">ATCC 49208 / DSM 771 / VKM B-1644</strain>
    </source>
</reference>
<dbReference type="RefSeq" id="WP_015758819.1">
    <property type="nucleotide sequence ID" value="NC_013216.1"/>
</dbReference>